<feature type="binding site" evidence="8">
    <location>
        <position position="578"/>
    </location>
    <ligand>
        <name>[4Fe-4S] cluster</name>
        <dbReference type="ChEBI" id="CHEBI:49883"/>
    </ligand>
</feature>
<comment type="pathway">
    <text evidence="8">Isoprenoid biosynthesis; isopentenyl diphosphate biosynthesis via DXP pathway; isopentenyl diphosphate from 1-deoxy-D-xylulose 5-phosphate: step 5/6.</text>
</comment>
<feature type="unsure residue" description="I or L" evidence="11">
    <location>
        <position position="83"/>
    </location>
</feature>
<dbReference type="Pfam" id="PF04551">
    <property type="entry name" value="GcpE"/>
    <property type="match status" value="1"/>
</dbReference>
<keyword evidence="1 8" id="KW-0004">4Fe-4S</keyword>
<name>A0A2A4YKX8_UNCAE</name>
<comment type="similarity">
    <text evidence="8">Belongs to the IspG family.</text>
</comment>
<dbReference type="FunFam" id="3.20.20.20:FF:000005">
    <property type="entry name" value="4-hydroxy-3-methylbut-2-en-1-yl diphosphate synthase (flavodoxin)"/>
    <property type="match status" value="1"/>
</dbReference>
<gene>
    <name evidence="8 11" type="primary">ispG</name>
    <name evidence="11" type="ORF">COB11_02080</name>
</gene>
<evidence type="ECO:0000259" key="10">
    <source>
        <dbReference type="Pfam" id="PF26540"/>
    </source>
</evidence>
<keyword evidence="3 8" id="KW-0560">Oxidoreductase</keyword>
<keyword evidence="2 8" id="KW-0479">Metal-binding</keyword>
<evidence type="ECO:0000256" key="4">
    <source>
        <dbReference type="ARBA" id="ARBA00023004"/>
    </source>
</evidence>
<protein>
    <recommendedName>
        <fullName evidence="8">4-hydroxy-3-methylbut-2-en-1-yl diphosphate synthase (flavodoxin)</fullName>
        <ecNumber evidence="8">1.17.7.3</ecNumber>
    </recommendedName>
    <alternativeName>
        <fullName evidence="8">1-hydroxy-2-methyl-2-(E)-butenyl 4-diphosphate synthase</fullName>
    </alternativeName>
</protein>
<feature type="domain" description="IspG C-terminal" evidence="10">
    <location>
        <begin position="533"/>
        <end position="621"/>
    </location>
</feature>
<dbReference type="GO" id="GO:0005506">
    <property type="term" value="F:iron ion binding"/>
    <property type="evidence" value="ECO:0007669"/>
    <property type="project" value="InterPro"/>
</dbReference>
<feature type="binding site" evidence="8">
    <location>
        <position position="540"/>
    </location>
    <ligand>
        <name>[4Fe-4S] cluster</name>
        <dbReference type="ChEBI" id="CHEBI:49883"/>
    </ligand>
</feature>
<comment type="catalytic activity">
    <reaction evidence="8">
        <text>(2E)-4-hydroxy-3-methylbut-2-enyl diphosphate + oxidized [flavodoxin] + H2O + 2 H(+) = 2-C-methyl-D-erythritol 2,4-cyclic diphosphate + reduced [flavodoxin]</text>
        <dbReference type="Rhea" id="RHEA:43604"/>
        <dbReference type="Rhea" id="RHEA-COMP:10622"/>
        <dbReference type="Rhea" id="RHEA-COMP:10623"/>
        <dbReference type="ChEBI" id="CHEBI:15377"/>
        <dbReference type="ChEBI" id="CHEBI:15378"/>
        <dbReference type="ChEBI" id="CHEBI:57618"/>
        <dbReference type="ChEBI" id="CHEBI:58210"/>
        <dbReference type="ChEBI" id="CHEBI:58483"/>
        <dbReference type="ChEBI" id="CHEBI:128753"/>
        <dbReference type="EC" id="1.17.7.3"/>
    </reaction>
</comment>
<dbReference type="UniPathway" id="UPA00056">
    <property type="reaction ID" value="UER00096"/>
</dbReference>
<comment type="catalytic activity">
    <reaction evidence="7">
        <text>(2E)-4-hydroxy-3-methylbut-2-enyl diphosphate + 2 oxidized [2Fe-2S]-[ferredoxin] + H2O = 2-C-methyl-D-erythritol 2,4-cyclic diphosphate + 2 reduced [2Fe-2S]-[ferredoxin] + H(+)</text>
        <dbReference type="Rhea" id="RHEA:26119"/>
        <dbReference type="Rhea" id="RHEA-COMP:10000"/>
        <dbReference type="Rhea" id="RHEA-COMP:10001"/>
        <dbReference type="ChEBI" id="CHEBI:15377"/>
        <dbReference type="ChEBI" id="CHEBI:15378"/>
        <dbReference type="ChEBI" id="CHEBI:33737"/>
        <dbReference type="ChEBI" id="CHEBI:33738"/>
        <dbReference type="ChEBI" id="CHEBI:58483"/>
        <dbReference type="ChEBI" id="CHEBI:128753"/>
        <dbReference type="EC" id="1.17.7.1"/>
    </reaction>
</comment>
<reference evidence="12" key="1">
    <citation type="submission" date="2017-08" db="EMBL/GenBank/DDBJ databases">
        <title>A dynamic microbial community with high functional redundancy inhabits the cold, oxic subseafloor aquifer.</title>
        <authorList>
            <person name="Tully B.J."/>
            <person name="Wheat C.G."/>
            <person name="Glazer B.T."/>
            <person name="Huber J.A."/>
        </authorList>
    </citation>
    <scope>NUCLEOTIDE SEQUENCE [LARGE SCALE GENOMIC DNA]</scope>
</reference>
<dbReference type="InterPro" id="IPR045854">
    <property type="entry name" value="NO2/SO3_Rdtase_4Fe4S_sf"/>
</dbReference>
<dbReference type="FunFam" id="3.30.413.10:FF:000006">
    <property type="entry name" value="4-hydroxy-3-methylbut-2-en-1-yl diphosphate synthase (flavodoxin)"/>
    <property type="match status" value="1"/>
</dbReference>
<comment type="function">
    <text evidence="8">Converts 2C-methyl-D-erythritol 2,4-cyclodiphosphate (ME-2,4cPP) into 1-hydroxy-2-methyl-2-(E)-butenyl 4-diphosphate.</text>
</comment>
<dbReference type="GO" id="GO:0019288">
    <property type="term" value="P:isopentenyl diphosphate biosynthetic process, methylerythritol 4-phosphate pathway"/>
    <property type="evidence" value="ECO:0007669"/>
    <property type="project" value="UniProtKB-UniRule"/>
</dbReference>
<dbReference type="PIRSF" id="PIRSF037336">
    <property type="entry name" value="IspG_like"/>
    <property type="match status" value="1"/>
</dbReference>
<feature type="binding site" evidence="8">
    <location>
        <position position="571"/>
    </location>
    <ligand>
        <name>[4Fe-4S] cluster</name>
        <dbReference type="ChEBI" id="CHEBI:49883"/>
    </ligand>
</feature>
<dbReference type="Gene3D" id="3.30.413.10">
    <property type="entry name" value="Sulfite Reductase Hemoprotein, domain 1"/>
    <property type="match status" value="1"/>
</dbReference>
<dbReference type="InterPro" id="IPR058578">
    <property type="entry name" value="IspG_TIM"/>
</dbReference>
<dbReference type="HAMAP" id="MF_00159">
    <property type="entry name" value="IspG"/>
    <property type="match status" value="1"/>
</dbReference>
<dbReference type="GO" id="GO:0046429">
    <property type="term" value="F:4-hydroxy-3-methylbut-2-en-1-yl diphosphate synthase activity (ferredoxin)"/>
    <property type="evidence" value="ECO:0007669"/>
    <property type="project" value="UniProtKB-UniRule"/>
</dbReference>
<dbReference type="GO" id="GO:0051539">
    <property type="term" value="F:4 iron, 4 sulfur cluster binding"/>
    <property type="evidence" value="ECO:0007669"/>
    <property type="project" value="UniProtKB-UniRule"/>
</dbReference>
<proteinExistence type="inferred from homology"/>
<feature type="domain" description="IspG TIM-barrel" evidence="9">
    <location>
        <begin position="15"/>
        <end position="284"/>
    </location>
</feature>
<evidence type="ECO:0000256" key="8">
    <source>
        <dbReference type="HAMAP-Rule" id="MF_00159"/>
    </source>
</evidence>
<keyword evidence="4 8" id="KW-0408">Iron</keyword>
<dbReference type="GO" id="GO:0016114">
    <property type="term" value="P:terpenoid biosynthetic process"/>
    <property type="evidence" value="ECO:0007669"/>
    <property type="project" value="InterPro"/>
</dbReference>
<dbReference type="Pfam" id="PF26540">
    <property type="entry name" value="GcpE_C"/>
    <property type="match status" value="1"/>
</dbReference>
<evidence type="ECO:0000256" key="5">
    <source>
        <dbReference type="ARBA" id="ARBA00023014"/>
    </source>
</evidence>
<evidence type="ECO:0000313" key="12">
    <source>
        <dbReference type="Proteomes" id="UP000217838"/>
    </source>
</evidence>
<evidence type="ECO:0000313" key="11">
    <source>
        <dbReference type="EMBL" id="PCI95493.1"/>
    </source>
</evidence>
<feature type="binding site" evidence="8">
    <location>
        <position position="537"/>
    </location>
    <ligand>
        <name>[4Fe-4S] cluster</name>
        <dbReference type="ChEBI" id="CHEBI:49883"/>
    </ligand>
</feature>
<organism evidence="11 12">
    <name type="scientific">Aerophobetes bacterium</name>
    <dbReference type="NCBI Taxonomy" id="2030807"/>
    <lineage>
        <taxon>Bacteria</taxon>
        <taxon>Candidatus Aerophobota</taxon>
    </lineage>
</organism>
<evidence type="ECO:0000256" key="6">
    <source>
        <dbReference type="ARBA" id="ARBA00023229"/>
    </source>
</evidence>
<comment type="cofactor">
    <cofactor evidence="8">
        <name>[4Fe-4S] cluster</name>
        <dbReference type="ChEBI" id="CHEBI:49883"/>
    </cofactor>
    <text evidence="8">Binds 1 [4Fe-4S] cluster.</text>
</comment>
<dbReference type="InterPro" id="IPR004588">
    <property type="entry name" value="IspG_bac-typ"/>
</dbReference>
<dbReference type="SUPFAM" id="SSF56014">
    <property type="entry name" value="Nitrite and sulphite reductase 4Fe-4S domain-like"/>
    <property type="match status" value="1"/>
</dbReference>
<evidence type="ECO:0000256" key="1">
    <source>
        <dbReference type="ARBA" id="ARBA00022485"/>
    </source>
</evidence>
<keyword evidence="6 8" id="KW-0414">Isoprene biosynthesis</keyword>
<dbReference type="NCBIfam" id="TIGR00612">
    <property type="entry name" value="ispG_gcpE"/>
    <property type="match status" value="1"/>
</dbReference>
<dbReference type="InterPro" id="IPR058579">
    <property type="entry name" value="IspG_C"/>
</dbReference>
<dbReference type="Gene3D" id="3.20.20.20">
    <property type="entry name" value="Dihydropteroate synthase-like"/>
    <property type="match status" value="1"/>
</dbReference>
<dbReference type="EC" id="1.17.7.3" evidence="8"/>
<accession>A0A2A4YKX8</accession>
<evidence type="ECO:0000256" key="7">
    <source>
        <dbReference type="ARBA" id="ARBA00051119"/>
    </source>
</evidence>
<dbReference type="PANTHER" id="PTHR30454:SF0">
    <property type="entry name" value="4-HYDROXY-3-METHYLBUT-2-EN-1-YL DIPHOSPHATE SYNTHASE (FERREDOXIN), CHLOROPLASTIC"/>
    <property type="match status" value="1"/>
</dbReference>
<dbReference type="GO" id="GO:0141197">
    <property type="term" value="F:4-hydroxy-3-methylbut-2-enyl-diphosphate synthase activity (flavodoxin)"/>
    <property type="evidence" value="ECO:0007669"/>
    <property type="project" value="UniProtKB-EC"/>
</dbReference>
<evidence type="ECO:0000256" key="3">
    <source>
        <dbReference type="ARBA" id="ARBA00023002"/>
    </source>
</evidence>
<dbReference type="Proteomes" id="UP000217838">
    <property type="component" value="Unassembled WGS sequence"/>
</dbReference>
<dbReference type="InterPro" id="IPR017178">
    <property type="entry name" value="IspG_atypical"/>
</dbReference>
<dbReference type="InterPro" id="IPR011005">
    <property type="entry name" value="Dihydropteroate_synth-like_sf"/>
</dbReference>
<dbReference type="EMBL" id="NVUU01000017">
    <property type="protein sequence ID" value="PCI95493.1"/>
    <property type="molecule type" value="Genomic_DNA"/>
</dbReference>
<comment type="caution">
    <text evidence="11">The sequence shown here is derived from an EMBL/GenBank/DDBJ whole genome shotgun (WGS) entry which is preliminary data.</text>
</comment>
<dbReference type="PANTHER" id="PTHR30454">
    <property type="entry name" value="4-HYDROXY-3-METHYLBUT-2-EN-1-YL DIPHOSPHATE SYNTHASE"/>
    <property type="match status" value="1"/>
</dbReference>
<evidence type="ECO:0000256" key="2">
    <source>
        <dbReference type="ARBA" id="ARBA00022723"/>
    </source>
</evidence>
<dbReference type="AlphaFoldDB" id="A0A2A4YKX8"/>
<keyword evidence="5 8" id="KW-0411">Iron-sulfur</keyword>
<evidence type="ECO:0000259" key="9">
    <source>
        <dbReference type="Pfam" id="PF04551"/>
    </source>
</evidence>
<sequence length="639" mass="71601">MKYCNSTSKTKRFKTREVLVGNVGVGGDNPIRIQSMTTSDTRDAKATADQIMKLADYGCEIARVTVQGKKEADACEEIKNILLQKNYTIPLVADIHFYPAAAMRAVDFVDKVRVNPGNFVDKRATFKTIEYDDATYRDEIKKIEDKFSPLVEKCIRLKRAIRIGTNHGSLSDRIMNRYGDTPFGMVESAIEFARVCRDLNYHDFMFSMKASNPLVMMQAYRLLNAEMIKLGWNYPLHLGVTEAGNKEDGRVKSAIGIGSLLLDGLGDTIRVSLTEDPWYEIDPCKRLVQFYESYLKDAHRLDFDEKARDVSEISKREVEIKEDAPLHRDGSVFVTINENDILKDTFYHDLGLEMQFSRPMLDQGSVDAIILKSKISNDEALSKLTHLKEAGVGILDMGDNKELATESLRGIRATSEKGSFVTIKAEDRETYPLILEKKPTCIILTAKYPRLHAAREFFEYLKENDLKIPIVLSFTFGSSYEDLVIESATEFGALLADSLGEGIHIEGDFPIENLKSLSFGILQGSRMRSSKTEYIACPSCGRTLFDLQEVTANIQEKTAHLPGVKIAVMGCIVNGPGEMADADFGYVGSKPGMIDLYVGKECVEKNIESDVACERLIELIKSHGRWVEPKKTAEEVVTV</sequence>